<organism evidence="2 3">
    <name type="scientific">Hypholoma sublateritium (strain FD-334 SS-4)</name>
    <dbReference type="NCBI Taxonomy" id="945553"/>
    <lineage>
        <taxon>Eukaryota</taxon>
        <taxon>Fungi</taxon>
        <taxon>Dikarya</taxon>
        <taxon>Basidiomycota</taxon>
        <taxon>Agaricomycotina</taxon>
        <taxon>Agaricomycetes</taxon>
        <taxon>Agaricomycetidae</taxon>
        <taxon>Agaricales</taxon>
        <taxon>Agaricineae</taxon>
        <taxon>Strophariaceae</taxon>
        <taxon>Hypholoma</taxon>
    </lineage>
</organism>
<proteinExistence type="predicted"/>
<evidence type="ECO:0000313" key="3">
    <source>
        <dbReference type="Proteomes" id="UP000054270"/>
    </source>
</evidence>
<sequence length="174" mass="18115">MRPVPNAPSAWKIVLMTAASPYRSCPPAVAVAHLHPAVGPECLHSPAILPVLPIPTAASLTPDGGSSLLLDHNAMFAFHPTNLPALAAHAPLPTHIPTSQIPRADTRAWATVPTPGLLDDNDEFSSSSLPTNISPPAPHAAPLGRGRCCGRVDPHSIFDVRLTARATTAPMLAP</sequence>
<name>A0A0D2P2K8_HYPSF</name>
<evidence type="ECO:0000313" key="2">
    <source>
        <dbReference type="EMBL" id="KJA14775.1"/>
    </source>
</evidence>
<evidence type="ECO:0000256" key="1">
    <source>
        <dbReference type="SAM" id="MobiDB-lite"/>
    </source>
</evidence>
<accession>A0A0D2P2K8</accession>
<gene>
    <name evidence="2" type="ORF">HYPSUDRAFT_208404</name>
</gene>
<keyword evidence="3" id="KW-1185">Reference proteome</keyword>
<feature type="region of interest" description="Disordered" evidence="1">
    <location>
        <begin position="120"/>
        <end position="141"/>
    </location>
</feature>
<dbReference type="AlphaFoldDB" id="A0A0D2P2K8"/>
<protein>
    <submittedName>
        <fullName evidence="2">Uncharacterized protein</fullName>
    </submittedName>
</protein>
<reference evidence="3" key="1">
    <citation type="submission" date="2014-04" db="EMBL/GenBank/DDBJ databases">
        <title>Evolutionary Origins and Diversification of the Mycorrhizal Mutualists.</title>
        <authorList>
            <consortium name="DOE Joint Genome Institute"/>
            <consortium name="Mycorrhizal Genomics Consortium"/>
            <person name="Kohler A."/>
            <person name="Kuo A."/>
            <person name="Nagy L.G."/>
            <person name="Floudas D."/>
            <person name="Copeland A."/>
            <person name="Barry K.W."/>
            <person name="Cichocki N."/>
            <person name="Veneault-Fourrey C."/>
            <person name="LaButti K."/>
            <person name="Lindquist E.A."/>
            <person name="Lipzen A."/>
            <person name="Lundell T."/>
            <person name="Morin E."/>
            <person name="Murat C."/>
            <person name="Riley R."/>
            <person name="Ohm R."/>
            <person name="Sun H."/>
            <person name="Tunlid A."/>
            <person name="Henrissat B."/>
            <person name="Grigoriev I.V."/>
            <person name="Hibbett D.S."/>
            <person name="Martin F."/>
        </authorList>
    </citation>
    <scope>NUCLEOTIDE SEQUENCE [LARGE SCALE GENOMIC DNA]</scope>
    <source>
        <strain evidence="3">FD-334 SS-4</strain>
    </source>
</reference>
<dbReference type="Proteomes" id="UP000054270">
    <property type="component" value="Unassembled WGS sequence"/>
</dbReference>
<dbReference type="EMBL" id="KN817665">
    <property type="protein sequence ID" value="KJA14775.1"/>
    <property type="molecule type" value="Genomic_DNA"/>
</dbReference>